<dbReference type="Gene3D" id="3.40.50.1820">
    <property type="entry name" value="alpha/beta hydrolase"/>
    <property type="match status" value="1"/>
</dbReference>
<sequence>MSIQPKLIAASIALLLSACSNESSDELTGPVEPTPLKPEPAQPVMVDLGYANVHAMQESVVIRTLSGEEKLESIEVIKGITFASAERFEHSQVQSLEGDVDATQFGAACPQLKKTTQPQNEDCLNLNVWRPAETQSGDSLPVYVFLHGGDFEYGAGSEPLVHGDTVVAQGIDDNTPFIMVTLNYRLGALGSHWVKGEGVDGNYGLGDQARALEWVQEYIGDFGGDSNNVTIMGQGAGAMSIGLLQQQMLNGELPNHYFQRAIMQSNPYGFEYRSYKSAKSQDNGLDLKDASTEEVLAAQKEVLNPVNRLTGWLTQSIDPLGTSAERTPIAQFMPFSPYMACENMGFVSCSEYAAQPFSEDFAVPTVIGVNDDDANTMTMLPRLTFLIPKILELVQESQPESLEMMTPVELTDTLQTWLQDEANVTALTQMLQQEEDRPQSAIELPSLPATAYEAVNHLFFGLGNSEQTSQIMAFNDFAPHRENDLLLAVKNMAQFNTLMNDMMFMGPARQKAQESQQPVSLYHFDYKPSFNVWAYNTNGQEGEMSLGDLLKTISCVSGSCHGSELPFVFNKPLRLDSTQVSPSKKDLVLMNSLSRLWFSDSLFEDYQYEPSTDSVMVIDQQGELALELDWDRYNQAGDDPTLSHGRLNGLQASGLLSYYLVD</sequence>
<dbReference type="Pfam" id="PF00135">
    <property type="entry name" value="COesterase"/>
    <property type="match status" value="1"/>
</dbReference>
<dbReference type="AlphaFoldDB" id="A0AAU8BQG2"/>
<dbReference type="KEGG" id="vck:PG915_18465"/>
<gene>
    <name evidence="2" type="ORF">PG915_18465</name>
</gene>
<organism evidence="2">
    <name type="scientific">Vibrio chaetopteri</name>
    <dbReference type="NCBI Taxonomy" id="3016528"/>
    <lineage>
        <taxon>Bacteria</taxon>
        <taxon>Pseudomonadati</taxon>
        <taxon>Pseudomonadota</taxon>
        <taxon>Gammaproteobacteria</taxon>
        <taxon>Vibrionales</taxon>
        <taxon>Vibrionaceae</taxon>
        <taxon>Vibrio</taxon>
    </lineage>
</organism>
<reference evidence="2" key="1">
    <citation type="submission" date="2023-01" db="EMBL/GenBank/DDBJ databases">
        <title>Vibrio sp. CB1-14 genome sequencing.</title>
        <authorList>
            <person name="Otstavnykh N."/>
            <person name="Isaeva M."/>
            <person name="Meleshko D."/>
        </authorList>
    </citation>
    <scope>NUCLEOTIDE SEQUENCE</scope>
    <source>
        <strain evidence="2">CB1-14</strain>
    </source>
</reference>
<proteinExistence type="predicted"/>
<dbReference type="InterPro" id="IPR029058">
    <property type="entry name" value="AB_hydrolase_fold"/>
</dbReference>
<name>A0AAU8BQG2_9VIBR</name>
<accession>A0AAU8BQG2</accession>
<dbReference type="SUPFAM" id="SSF53474">
    <property type="entry name" value="alpha/beta-Hydrolases"/>
    <property type="match status" value="1"/>
</dbReference>
<dbReference type="PROSITE" id="PS51257">
    <property type="entry name" value="PROKAR_LIPOPROTEIN"/>
    <property type="match status" value="1"/>
</dbReference>
<protein>
    <submittedName>
        <fullName evidence="2">Carboxylesterase family protein</fullName>
    </submittedName>
</protein>
<evidence type="ECO:0000313" key="2">
    <source>
        <dbReference type="EMBL" id="XCD18733.1"/>
    </source>
</evidence>
<dbReference type="RefSeq" id="WP_353499874.1">
    <property type="nucleotide sequence ID" value="NZ_CP115921.1"/>
</dbReference>
<evidence type="ECO:0000259" key="1">
    <source>
        <dbReference type="Pfam" id="PF00135"/>
    </source>
</evidence>
<feature type="domain" description="Carboxylesterase type B" evidence="1">
    <location>
        <begin position="73"/>
        <end position="597"/>
    </location>
</feature>
<dbReference type="InterPro" id="IPR050309">
    <property type="entry name" value="Type-B_Carboxylest/Lipase"/>
</dbReference>
<dbReference type="PANTHER" id="PTHR11559">
    <property type="entry name" value="CARBOXYLESTERASE"/>
    <property type="match status" value="1"/>
</dbReference>
<dbReference type="InterPro" id="IPR002018">
    <property type="entry name" value="CarbesteraseB"/>
</dbReference>
<dbReference type="EMBL" id="CP115921">
    <property type="protein sequence ID" value="XCD18733.1"/>
    <property type="molecule type" value="Genomic_DNA"/>
</dbReference>